<dbReference type="PANTHER" id="PTHR43767:SF1">
    <property type="entry name" value="NONRIBOSOMAL PEPTIDE SYNTHASE PES1 (EUROFUNG)-RELATED"/>
    <property type="match status" value="1"/>
</dbReference>
<dbReference type="InterPro" id="IPR042099">
    <property type="entry name" value="ANL_N_sf"/>
</dbReference>
<dbReference type="InterPro" id="IPR000873">
    <property type="entry name" value="AMP-dep_synth/lig_dom"/>
</dbReference>
<evidence type="ECO:0000259" key="1">
    <source>
        <dbReference type="Pfam" id="PF00501"/>
    </source>
</evidence>
<dbReference type="PANTHER" id="PTHR43767">
    <property type="entry name" value="LONG-CHAIN-FATTY-ACID--COA LIGASE"/>
    <property type="match status" value="1"/>
</dbReference>
<dbReference type="EMBL" id="WBMR01000081">
    <property type="protein sequence ID" value="KAB2376093.1"/>
    <property type="molecule type" value="Genomic_DNA"/>
</dbReference>
<name>A0A6L3VWU8_9ACTN</name>
<keyword evidence="3" id="KW-0436">Ligase</keyword>
<protein>
    <submittedName>
        <fullName evidence="3">Acyl--CoA ligase</fullName>
    </submittedName>
</protein>
<dbReference type="AlphaFoldDB" id="A0A6L3VWU8"/>
<dbReference type="Gene3D" id="3.40.50.12780">
    <property type="entry name" value="N-terminal domain of ligase-like"/>
    <property type="match status" value="1"/>
</dbReference>
<dbReference type="RefSeq" id="WP_151542642.1">
    <property type="nucleotide sequence ID" value="NZ_WBMR01000081.1"/>
</dbReference>
<dbReference type="SUPFAM" id="SSF56801">
    <property type="entry name" value="Acetyl-CoA synthetase-like"/>
    <property type="match status" value="1"/>
</dbReference>
<dbReference type="InterPro" id="IPR045851">
    <property type="entry name" value="AMP-bd_C_sf"/>
</dbReference>
<dbReference type="OrthoDB" id="2472181at2"/>
<proteinExistence type="predicted"/>
<dbReference type="GO" id="GO:0016878">
    <property type="term" value="F:acid-thiol ligase activity"/>
    <property type="evidence" value="ECO:0007669"/>
    <property type="project" value="UniProtKB-ARBA"/>
</dbReference>
<keyword evidence="4" id="KW-1185">Reference proteome</keyword>
<accession>A0A6L3VWU8</accession>
<feature type="domain" description="AMP-binding enzyme C-terminal" evidence="2">
    <location>
        <begin position="411"/>
        <end position="480"/>
    </location>
</feature>
<dbReference type="Gene3D" id="3.30.300.30">
    <property type="match status" value="1"/>
</dbReference>
<dbReference type="InterPro" id="IPR025110">
    <property type="entry name" value="AMP-bd_C"/>
</dbReference>
<evidence type="ECO:0000259" key="2">
    <source>
        <dbReference type="Pfam" id="PF13193"/>
    </source>
</evidence>
<evidence type="ECO:0000313" key="4">
    <source>
        <dbReference type="Proteomes" id="UP000483004"/>
    </source>
</evidence>
<reference evidence="3 4" key="1">
    <citation type="submission" date="2019-09" db="EMBL/GenBank/DDBJ databases">
        <title>Actinomadura physcomitrii sp. nov., a novel actinomycete isolated from moss [Physcomitrium sphaericum (Ludw) Fuernr].</title>
        <authorList>
            <person name="Liu C."/>
            <person name="Zhuang X."/>
        </authorList>
    </citation>
    <scope>NUCLEOTIDE SEQUENCE [LARGE SCALE GENOMIC DNA]</scope>
    <source>
        <strain evidence="3 4">CYP1-1B</strain>
    </source>
</reference>
<dbReference type="Proteomes" id="UP000483004">
    <property type="component" value="Unassembled WGS sequence"/>
</dbReference>
<dbReference type="InterPro" id="IPR050237">
    <property type="entry name" value="ATP-dep_AMP-bd_enzyme"/>
</dbReference>
<evidence type="ECO:0000313" key="3">
    <source>
        <dbReference type="EMBL" id="KAB2376093.1"/>
    </source>
</evidence>
<dbReference type="Pfam" id="PF13193">
    <property type="entry name" value="AMP-binding_C"/>
    <property type="match status" value="1"/>
</dbReference>
<dbReference type="Pfam" id="PF00501">
    <property type="entry name" value="AMP-binding"/>
    <property type="match status" value="1"/>
</dbReference>
<gene>
    <name evidence="3" type="ORF">F9B16_25445</name>
</gene>
<feature type="domain" description="AMP-dependent synthetase/ligase" evidence="1">
    <location>
        <begin position="9"/>
        <end position="356"/>
    </location>
</feature>
<organism evidence="3 4">
    <name type="scientific">Actinomadura montaniterrae</name>
    <dbReference type="NCBI Taxonomy" id="1803903"/>
    <lineage>
        <taxon>Bacteria</taxon>
        <taxon>Bacillati</taxon>
        <taxon>Actinomycetota</taxon>
        <taxon>Actinomycetes</taxon>
        <taxon>Streptosporangiales</taxon>
        <taxon>Thermomonosporaceae</taxon>
        <taxon>Actinomadura</taxon>
    </lineage>
</organism>
<sequence length="496" mass="53536">MSELLHHLLDEAAERDGGAAAVTQADTTLTYAELRDAARRAAAGLSERGLRRGDRMVVTAMPDARLAALLYGAARIGVVFSVVHEQVRGYVLRHILGDCEPALLVADDPEAAGTAAECGVAVAGLADAVPGPGAHGPVTEDEPLANDPACLIYTSGTTALPKAVVSTHAQMVFAARAIQDRLRYRADDTVYCPLPLSFDYGLYQLFLGAIGGSHVWLGSAAEAGPSLLANLLRSRATVLPAVPPVADGLLRMLRRGADRHPPLRLMTNTGAAMPRRVLDGLRELLPDLRVQLMFGLTECKRVSIMEPDEDLRRPGALGRPLSGTEAFTVDEHGRRLPPGETGELVVRGPHVMAGYWRRPELNEQRFPRREGLFPELRTGDYGVVDEDGYLHFRGRRDDVYKQQGFRVSAVEVEAAARRLSGVDGAAVLPPEGDRAEAVLFVTGGAEPAEVQRRLRDDLEAFKVPQRCHAVAELPVNANGKTDKKALRARLEEGVHA</sequence>
<comment type="caution">
    <text evidence="3">The sequence shown here is derived from an EMBL/GenBank/DDBJ whole genome shotgun (WGS) entry which is preliminary data.</text>
</comment>